<feature type="transmembrane region" description="Helical" evidence="1">
    <location>
        <begin position="359"/>
        <end position="384"/>
    </location>
</feature>
<dbReference type="Proteomes" id="UP000886757">
    <property type="component" value="Unassembled WGS sequence"/>
</dbReference>
<sequence length="390" mass="44162">MRPYLLRGLDALLALLYLGLLGSSYQLFLRQAIHYPGRLGVYDSDLPAHISEGINGTAYSLMERSYGFLMETLGLNEKAVALWLALLLGAAVFVTWLLLRQLFPAGNQRALHFLAFACSFVMPLYLPWVNDYRYMGMQSGNLWHNSTYLGMKFAAVLVLLLYFSWLKTYQKGISPGKWLLFTASLVFVNLMKPNFILCFAPAMGLQLLADCILARRKTLKYQILSGIPVLISLGVVIYQTTVLFQGKEDGSRIALMLPYNFLKYNRYPWAALLQSAAFPLFVLAGNRKELKRDRVFGFTWLIWLFGLLEYLFLGEEGPRKTHGNFSWGYSFCIFLVFVVCAAKCCEKLKEGRPSGGRKLYWAAAGLLFLGHLACGMTYFIHLYLGGTYVC</sequence>
<feature type="transmembrane region" description="Helical" evidence="1">
    <location>
        <begin position="295"/>
        <end position="313"/>
    </location>
</feature>
<keyword evidence="1" id="KW-1133">Transmembrane helix</keyword>
<organism evidence="2 3">
    <name type="scientific">Candidatus Choladousia intestinavium</name>
    <dbReference type="NCBI Taxonomy" id="2840727"/>
    <lineage>
        <taxon>Bacteria</taxon>
        <taxon>Bacillati</taxon>
        <taxon>Bacillota</taxon>
        <taxon>Clostridia</taxon>
        <taxon>Lachnospirales</taxon>
        <taxon>Lachnospiraceae</taxon>
        <taxon>Lachnospiraceae incertae sedis</taxon>
        <taxon>Candidatus Choladousia</taxon>
    </lineage>
</organism>
<feature type="transmembrane region" description="Helical" evidence="1">
    <location>
        <begin position="148"/>
        <end position="165"/>
    </location>
</feature>
<reference evidence="2" key="1">
    <citation type="submission" date="2020-10" db="EMBL/GenBank/DDBJ databases">
        <authorList>
            <person name="Gilroy R."/>
        </authorList>
    </citation>
    <scope>NUCLEOTIDE SEQUENCE</scope>
    <source>
        <strain evidence="2">ChiSjej4B22-8148</strain>
    </source>
</reference>
<dbReference type="AlphaFoldDB" id="A0A9D1D7Y1"/>
<feature type="transmembrane region" description="Helical" evidence="1">
    <location>
        <begin position="325"/>
        <end position="345"/>
    </location>
</feature>
<proteinExistence type="predicted"/>
<dbReference type="EMBL" id="DVGK01000028">
    <property type="protein sequence ID" value="HIR12675.1"/>
    <property type="molecule type" value="Genomic_DNA"/>
</dbReference>
<feature type="transmembrane region" description="Helical" evidence="1">
    <location>
        <begin position="226"/>
        <end position="246"/>
    </location>
</feature>
<gene>
    <name evidence="2" type="ORF">IAB31_01980</name>
</gene>
<name>A0A9D1D7Y1_9FIRM</name>
<protein>
    <submittedName>
        <fullName evidence="2">Uncharacterized protein</fullName>
    </submittedName>
</protein>
<reference evidence="2" key="2">
    <citation type="journal article" date="2021" name="PeerJ">
        <title>Extensive microbial diversity within the chicken gut microbiome revealed by metagenomics and culture.</title>
        <authorList>
            <person name="Gilroy R."/>
            <person name="Ravi A."/>
            <person name="Getino M."/>
            <person name="Pursley I."/>
            <person name="Horton D.L."/>
            <person name="Alikhan N.F."/>
            <person name="Baker D."/>
            <person name="Gharbi K."/>
            <person name="Hall N."/>
            <person name="Watson M."/>
            <person name="Adriaenssens E.M."/>
            <person name="Foster-Nyarko E."/>
            <person name="Jarju S."/>
            <person name="Secka A."/>
            <person name="Antonio M."/>
            <person name="Oren A."/>
            <person name="Chaudhuri R.R."/>
            <person name="La Ragione R."/>
            <person name="Hildebrand F."/>
            <person name="Pallen M.J."/>
        </authorList>
    </citation>
    <scope>NUCLEOTIDE SEQUENCE</scope>
    <source>
        <strain evidence="2">ChiSjej4B22-8148</strain>
    </source>
</reference>
<accession>A0A9D1D7Y1</accession>
<feature type="transmembrane region" description="Helical" evidence="1">
    <location>
        <begin position="111"/>
        <end position="128"/>
    </location>
</feature>
<comment type="caution">
    <text evidence="2">The sequence shown here is derived from an EMBL/GenBank/DDBJ whole genome shotgun (WGS) entry which is preliminary data.</text>
</comment>
<feature type="transmembrane region" description="Helical" evidence="1">
    <location>
        <begin position="266"/>
        <end position="283"/>
    </location>
</feature>
<keyword evidence="1" id="KW-0812">Transmembrane</keyword>
<feature type="transmembrane region" description="Helical" evidence="1">
    <location>
        <begin position="12"/>
        <end position="29"/>
    </location>
</feature>
<keyword evidence="1" id="KW-0472">Membrane</keyword>
<evidence type="ECO:0000256" key="1">
    <source>
        <dbReference type="SAM" id="Phobius"/>
    </source>
</evidence>
<feature type="transmembrane region" description="Helical" evidence="1">
    <location>
        <begin position="80"/>
        <end position="99"/>
    </location>
</feature>
<evidence type="ECO:0000313" key="3">
    <source>
        <dbReference type="Proteomes" id="UP000886757"/>
    </source>
</evidence>
<evidence type="ECO:0000313" key="2">
    <source>
        <dbReference type="EMBL" id="HIR12675.1"/>
    </source>
</evidence>